<accession>A0A8C5W7U5</accession>
<keyword evidence="5" id="KW-1185">Reference proteome</keyword>
<evidence type="ECO:0000313" key="5">
    <source>
        <dbReference type="Proteomes" id="UP000694569"/>
    </source>
</evidence>
<evidence type="ECO:0000256" key="2">
    <source>
        <dbReference type="SAM" id="Coils"/>
    </source>
</evidence>
<dbReference type="Ensembl" id="ENSLLET00000024757.1">
    <property type="protein sequence ID" value="ENSLLEP00000023844.1"/>
    <property type="gene ID" value="ENSLLEG00000015102.1"/>
</dbReference>
<protein>
    <submittedName>
        <fullName evidence="4">Coiled-coil domain containing 112</fullName>
    </submittedName>
</protein>
<sequence length="494" mass="58740">MLGTAEPSQTTAEDESCVSLGGERESRVQSWKLRADQAKKAEFLREAEKLKNQVAILEKDKNGHLYNKKSDFRIEFSALEEYEQKLANGRKTEKTKTEQQLSKIHNNVKRLQGQLRDVKPSPEFVEKLREMMEEVDNAISAFKEEQRVIYEELMKEEKSTIIELSALERKIEASFSTATEVFKAPSGKAPTDKMSSHLPEEVLTFEKFLQQSGGRLGGWDDFDHQSFLKVWTKHRGKPTYLEEAMAYLPSRTREDVQQHENWYNEYLVLDGKKKKAIQKWKAKKQLDKEEILKLQENHEMSEYERYQQEADQKQKLEDERRKRQEELEAWKRKKEIEAAAKLEGKLKEEEERERKQRKERQRQLAVKLIVEEHTRIRKEQEEFLRMETEMREEAAKEEKRRIASYEIFRFQDRDQRKLEEKEQEKRAREELDAEKEKRLAKLKEKVQVHAERDPSRLCKLTKGWEVRCRESGPTESGPLLHIPHRAVPTWRQGL</sequence>
<evidence type="ECO:0000256" key="1">
    <source>
        <dbReference type="ARBA" id="ARBA00023054"/>
    </source>
</evidence>
<feature type="coiled-coil region" evidence="2">
    <location>
        <begin position="33"/>
        <end position="170"/>
    </location>
</feature>
<dbReference type="AlphaFoldDB" id="A0A8C5W7U5"/>
<dbReference type="PANTHER" id="PTHR21549:SF0">
    <property type="entry name" value="COILED-COIL DOMAIN-CONTAINING PROTEIN 112"/>
    <property type="match status" value="1"/>
</dbReference>
<dbReference type="Proteomes" id="UP000694569">
    <property type="component" value="Unplaced"/>
</dbReference>
<reference evidence="4" key="2">
    <citation type="submission" date="2025-09" db="UniProtKB">
        <authorList>
            <consortium name="Ensembl"/>
        </authorList>
    </citation>
    <scope>IDENTIFICATION</scope>
</reference>
<evidence type="ECO:0000256" key="3">
    <source>
        <dbReference type="SAM" id="MobiDB-lite"/>
    </source>
</evidence>
<feature type="region of interest" description="Disordered" evidence="3">
    <location>
        <begin position="1"/>
        <end position="25"/>
    </location>
</feature>
<name>A0A8C5W7U5_9ANUR</name>
<feature type="compositionally biased region" description="Polar residues" evidence="3">
    <location>
        <begin position="1"/>
        <end position="11"/>
    </location>
</feature>
<feature type="compositionally biased region" description="Basic and acidic residues" evidence="3">
    <location>
        <begin position="341"/>
        <end position="356"/>
    </location>
</feature>
<reference evidence="4" key="1">
    <citation type="submission" date="2025-08" db="UniProtKB">
        <authorList>
            <consortium name="Ensembl"/>
        </authorList>
    </citation>
    <scope>IDENTIFICATION</scope>
</reference>
<organism evidence="4 5">
    <name type="scientific">Leptobrachium leishanense</name>
    <name type="common">Leishan spiny toad</name>
    <dbReference type="NCBI Taxonomy" id="445787"/>
    <lineage>
        <taxon>Eukaryota</taxon>
        <taxon>Metazoa</taxon>
        <taxon>Chordata</taxon>
        <taxon>Craniata</taxon>
        <taxon>Vertebrata</taxon>
        <taxon>Euteleostomi</taxon>
        <taxon>Amphibia</taxon>
        <taxon>Batrachia</taxon>
        <taxon>Anura</taxon>
        <taxon>Pelobatoidea</taxon>
        <taxon>Megophryidae</taxon>
        <taxon>Leptobrachium</taxon>
    </lineage>
</organism>
<gene>
    <name evidence="4" type="primary">CCDC112</name>
</gene>
<keyword evidence="1 2" id="KW-0175">Coiled coil</keyword>
<dbReference type="PANTHER" id="PTHR21549">
    <property type="entry name" value="MUTATED IN BLADDER CANCER 1"/>
    <property type="match status" value="1"/>
</dbReference>
<dbReference type="GeneTree" id="ENSGT00940000153988"/>
<evidence type="ECO:0000313" key="4">
    <source>
        <dbReference type="Ensembl" id="ENSLLEP00000023844.1"/>
    </source>
</evidence>
<proteinExistence type="predicted"/>
<dbReference type="InterPro" id="IPR039902">
    <property type="entry name" value="CCDC148/CCDC112"/>
</dbReference>
<dbReference type="OrthoDB" id="2152435at2759"/>
<feature type="region of interest" description="Disordered" evidence="3">
    <location>
        <begin position="341"/>
        <end position="362"/>
    </location>
</feature>